<organism evidence="1 2">
    <name type="scientific">Aspergillus tanneri</name>
    <dbReference type="NCBI Taxonomy" id="1220188"/>
    <lineage>
        <taxon>Eukaryota</taxon>
        <taxon>Fungi</taxon>
        <taxon>Dikarya</taxon>
        <taxon>Ascomycota</taxon>
        <taxon>Pezizomycotina</taxon>
        <taxon>Eurotiomycetes</taxon>
        <taxon>Eurotiomycetidae</taxon>
        <taxon>Eurotiales</taxon>
        <taxon>Aspergillaceae</taxon>
        <taxon>Aspergillus</taxon>
        <taxon>Aspergillus subgen. Circumdati</taxon>
    </lineage>
</organism>
<protein>
    <submittedName>
        <fullName evidence="1">Uncharacterized protein</fullName>
    </submittedName>
</protein>
<name>A0A4S3J1T5_9EURO</name>
<dbReference type="VEuPathDB" id="FungiDB:EYZ11_011821"/>
<gene>
    <name evidence="1" type="ORF">EYZ11_011821</name>
</gene>
<comment type="caution">
    <text evidence="1">The sequence shown here is derived from an EMBL/GenBank/DDBJ whole genome shotgun (WGS) entry which is preliminary data.</text>
</comment>
<dbReference type="EMBL" id="SOSA01000779">
    <property type="protein sequence ID" value="THC88733.1"/>
    <property type="molecule type" value="Genomic_DNA"/>
</dbReference>
<accession>A0A4S3J1T5</accession>
<keyword evidence="2" id="KW-1185">Reference proteome</keyword>
<reference evidence="1 2" key="1">
    <citation type="submission" date="2019-03" db="EMBL/GenBank/DDBJ databases">
        <title>The genome sequence of a newly discovered highly antifungal drug resistant Aspergillus species, Aspergillus tanneri NIH 1004.</title>
        <authorList>
            <person name="Mounaud S."/>
            <person name="Singh I."/>
            <person name="Joardar V."/>
            <person name="Pakala S."/>
            <person name="Pakala S."/>
            <person name="Venepally P."/>
            <person name="Hoover J."/>
            <person name="Nierman W."/>
            <person name="Chung J."/>
            <person name="Losada L."/>
        </authorList>
    </citation>
    <scope>NUCLEOTIDE SEQUENCE [LARGE SCALE GENOMIC DNA]</scope>
    <source>
        <strain evidence="1 2">NIH1004</strain>
    </source>
</reference>
<dbReference type="AlphaFoldDB" id="A0A4S3J1T5"/>
<sequence length="98" mass="10890">MTYACAAYGRQIFGVGGRLAWADDQDAGCYEVPAFLYDAQSEAIMPDFDKSLSEDIKNSLSPKAWADPALKRLFVPRTNSKESVCHVFIPACECDIYE</sequence>
<proteinExistence type="predicted"/>
<evidence type="ECO:0000313" key="2">
    <source>
        <dbReference type="Proteomes" id="UP000308092"/>
    </source>
</evidence>
<evidence type="ECO:0000313" key="1">
    <source>
        <dbReference type="EMBL" id="THC88733.1"/>
    </source>
</evidence>
<dbReference type="Proteomes" id="UP000308092">
    <property type="component" value="Unassembled WGS sequence"/>
</dbReference>